<dbReference type="SUPFAM" id="SSF53187">
    <property type="entry name" value="Zn-dependent exopeptidases"/>
    <property type="match status" value="1"/>
</dbReference>
<dbReference type="PANTHER" id="PTHR11963:SF48">
    <property type="entry name" value="DIPEPTIDASE B, ISOFORM A"/>
    <property type="match status" value="1"/>
</dbReference>
<organism evidence="6 7">
    <name type="scientific">Ciona savignyi</name>
    <name type="common">Pacific transparent sea squirt</name>
    <dbReference type="NCBI Taxonomy" id="51511"/>
    <lineage>
        <taxon>Eukaryota</taxon>
        <taxon>Metazoa</taxon>
        <taxon>Chordata</taxon>
        <taxon>Tunicata</taxon>
        <taxon>Ascidiacea</taxon>
        <taxon>Phlebobranchia</taxon>
        <taxon>Cionidae</taxon>
        <taxon>Ciona</taxon>
    </lineage>
</organism>
<dbReference type="FunCoup" id="H2Y409">
    <property type="interactions" value="16"/>
</dbReference>
<dbReference type="InterPro" id="IPR011356">
    <property type="entry name" value="Leucine_aapep/pepB"/>
</dbReference>
<dbReference type="Proteomes" id="UP000007875">
    <property type="component" value="Unassembled WGS sequence"/>
</dbReference>
<comment type="similarity">
    <text evidence="1">Belongs to the peptidase M17 family.</text>
</comment>
<evidence type="ECO:0000256" key="1">
    <source>
        <dbReference type="ARBA" id="ARBA00009528"/>
    </source>
</evidence>
<evidence type="ECO:0000313" key="6">
    <source>
        <dbReference type="Ensembl" id="ENSCSAVP00000000057.1"/>
    </source>
</evidence>
<dbReference type="PRINTS" id="PR00481">
    <property type="entry name" value="LAMNOPPTDASE"/>
</dbReference>
<accession>H2Y409</accession>
<dbReference type="Pfam" id="PF00883">
    <property type="entry name" value="Peptidase_M17"/>
    <property type="match status" value="1"/>
</dbReference>
<sequence>MRKVIPRHNARVIKLQYEGEGPITDTIFLVGKGVTYDTGGADVKAGGVMAGMHRDKGGASAVAGFFEILKRLKPSHLKVYGTMSMVRNSIGANCYVSDEIITARSGKRVRVGNTDAEGRMAMVDCLCEAKEKALNEVNPHLYTIATLTGHAIIAMGPGYTIAMDNGPANEIKNSTQLREAGDAVGDMFEVSTIRREDYVFHTGKSEYEDVLQCNNAPSSRTPRGHQSPSAFMIMASALDAHGIDSDNPLKYTHLDIAGSEGEFPGVPTGAPITALYSRYFGKH</sequence>
<protein>
    <recommendedName>
        <fullName evidence="5">Cytosol aminopeptidase domain-containing protein</fullName>
    </recommendedName>
</protein>
<dbReference type="GeneTree" id="ENSGT00530000063255"/>
<dbReference type="PROSITE" id="PS00631">
    <property type="entry name" value="CYTOSOL_AP"/>
    <property type="match status" value="1"/>
</dbReference>
<evidence type="ECO:0000256" key="2">
    <source>
        <dbReference type="ARBA" id="ARBA00022438"/>
    </source>
</evidence>
<dbReference type="GO" id="GO:0070006">
    <property type="term" value="F:metalloaminopeptidase activity"/>
    <property type="evidence" value="ECO:0007669"/>
    <property type="project" value="InterPro"/>
</dbReference>
<dbReference type="GO" id="GO:0030145">
    <property type="term" value="F:manganese ion binding"/>
    <property type="evidence" value="ECO:0007669"/>
    <property type="project" value="InterPro"/>
</dbReference>
<keyword evidence="4" id="KW-0378">Hydrolase</keyword>
<evidence type="ECO:0000256" key="4">
    <source>
        <dbReference type="ARBA" id="ARBA00022801"/>
    </source>
</evidence>
<dbReference type="Ensembl" id="ENSCSAVT00000000058.1">
    <property type="protein sequence ID" value="ENSCSAVP00000000057.1"/>
    <property type="gene ID" value="ENSCSAVG00000000027.1"/>
</dbReference>
<dbReference type="PANTHER" id="PTHR11963">
    <property type="entry name" value="LEUCINE AMINOPEPTIDASE-RELATED"/>
    <property type="match status" value="1"/>
</dbReference>
<keyword evidence="2" id="KW-0031">Aminopeptidase</keyword>
<dbReference type="HOGENOM" id="CLU_013734_7_0_1"/>
<name>H2Y409_CIOSA</name>
<dbReference type="OMA" id="QCERDES"/>
<dbReference type="eggNOG" id="KOG2597">
    <property type="taxonomic scope" value="Eukaryota"/>
</dbReference>
<dbReference type="InParanoid" id="H2Y409"/>
<dbReference type="STRING" id="51511.ENSCSAVP00000000057"/>
<dbReference type="AlphaFoldDB" id="H2Y409"/>
<feature type="domain" description="Cytosol aminopeptidase" evidence="5">
    <location>
        <begin position="113"/>
        <end position="120"/>
    </location>
</feature>
<dbReference type="InterPro" id="IPR000819">
    <property type="entry name" value="Peptidase_M17_C"/>
</dbReference>
<reference evidence="7" key="1">
    <citation type="submission" date="2003-08" db="EMBL/GenBank/DDBJ databases">
        <authorList>
            <person name="Birren B."/>
            <person name="Nusbaum C."/>
            <person name="Abebe A."/>
            <person name="Abouelleil A."/>
            <person name="Adekoya E."/>
            <person name="Ait-zahra M."/>
            <person name="Allen N."/>
            <person name="Allen T."/>
            <person name="An P."/>
            <person name="Anderson M."/>
            <person name="Anderson S."/>
            <person name="Arachchi H."/>
            <person name="Armbruster J."/>
            <person name="Bachantsang P."/>
            <person name="Baldwin J."/>
            <person name="Barry A."/>
            <person name="Bayul T."/>
            <person name="Blitshsteyn B."/>
            <person name="Bloom T."/>
            <person name="Blye J."/>
            <person name="Boguslavskiy L."/>
            <person name="Borowsky M."/>
            <person name="Boukhgalter B."/>
            <person name="Brunache A."/>
            <person name="Butler J."/>
            <person name="Calixte N."/>
            <person name="Calvo S."/>
            <person name="Camarata J."/>
            <person name="Campo K."/>
            <person name="Chang J."/>
            <person name="Cheshatsang Y."/>
            <person name="Citroen M."/>
            <person name="Collymore A."/>
            <person name="Considine T."/>
            <person name="Cook A."/>
            <person name="Cooke P."/>
            <person name="Corum B."/>
            <person name="Cuomo C."/>
            <person name="David R."/>
            <person name="Dawoe T."/>
            <person name="Degray S."/>
            <person name="Dodge S."/>
            <person name="Dooley K."/>
            <person name="Dorje P."/>
            <person name="Dorjee K."/>
            <person name="Dorris L."/>
            <person name="Duffey N."/>
            <person name="Dupes A."/>
            <person name="Elkins T."/>
            <person name="Engels R."/>
            <person name="Erickson J."/>
            <person name="Farina A."/>
            <person name="Faro S."/>
            <person name="Ferreira P."/>
            <person name="Fischer H."/>
            <person name="Fitzgerald M."/>
            <person name="Foley K."/>
            <person name="Gage D."/>
            <person name="Galagan J."/>
            <person name="Gearin G."/>
            <person name="Gnerre S."/>
            <person name="Gnirke A."/>
            <person name="Goyette A."/>
            <person name="Graham J."/>
            <person name="Grandbois E."/>
            <person name="Gyaltsen K."/>
            <person name="Hafez N."/>
            <person name="Hagopian D."/>
            <person name="Hagos B."/>
            <person name="Hall J."/>
            <person name="Hatcher B."/>
            <person name="Heller A."/>
            <person name="Higgins H."/>
            <person name="Honan T."/>
            <person name="Horn A."/>
            <person name="Houde N."/>
            <person name="Hughes L."/>
            <person name="Hulme W."/>
            <person name="Husby E."/>
            <person name="Iliev I."/>
            <person name="Jaffe D."/>
            <person name="Jones C."/>
            <person name="Kamal M."/>
            <person name="Kamat A."/>
            <person name="Kamvysselis M."/>
            <person name="Karlsson E."/>
            <person name="Kells C."/>
            <person name="Kieu A."/>
            <person name="Kisner P."/>
            <person name="Kodira C."/>
            <person name="Kulbokas E."/>
            <person name="Labutti K."/>
            <person name="Lama D."/>
            <person name="Landers T."/>
            <person name="Leger J."/>
            <person name="Levine S."/>
            <person name="Lewis D."/>
            <person name="Lewis T."/>
            <person name="Lindblad-toh K."/>
            <person name="Liu X."/>
            <person name="Lokyitsang T."/>
            <person name="Lokyitsang Y."/>
            <person name="Lucien O."/>
            <person name="Lui A."/>
            <person name="Ma L.J."/>
            <person name="Mabbitt R."/>
            <person name="Macdonald J."/>
            <person name="Maclean C."/>
            <person name="Major J."/>
            <person name="Manning J."/>
            <person name="Marabella R."/>
            <person name="Maru K."/>
            <person name="Matthews C."/>
            <person name="Mauceli E."/>
            <person name="Mccarthy M."/>
            <person name="Mcdonough S."/>
            <person name="Mcghee T."/>
            <person name="Meldrim J."/>
            <person name="Meneus L."/>
            <person name="Mesirov J."/>
            <person name="Mihalev A."/>
            <person name="Mihova T."/>
            <person name="Mikkelsen T."/>
            <person name="Mlenga V."/>
            <person name="Moru K."/>
            <person name="Mozes J."/>
            <person name="Mulrain L."/>
            <person name="Munson G."/>
            <person name="Naylor J."/>
            <person name="Newes C."/>
            <person name="Nguyen C."/>
            <person name="Nguyen N."/>
            <person name="Nguyen T."/>
            <person name="Nicol R."/>
            <person name="Nielsen C."/>
            <person name="Nizzari M."/>
            <person name="Norbu C."/>
            <person name="Norbu N."/>
            <person name="O'donnell P."/>
            <person name="Okoawo O."/>
            <person name="O'leary S."/>
            <person name="Omotosho B."/>
            <person name="O'neill K."/>
            <person name="Osman S."/>
            <person name="Parker S."/>
            <person name="Perrin D."/>
            <person name="Phunkhang P."/>
            <person name="Piqani B."/>
            <person name="Purcell S."/>
            <person name="Rachupka T."/>
            <person name="Ramasamy U."/>
            <person name="Rameau R."/>
            <person name="Ray V."/>
            <person name="Raymond C."/>
            <person name="Retta R."/>
            <person name="Richardson S."/>
            <person name="Rise C."/>
            <person name="Rodriguez J."/>
            <person name="Rogers J."/>
            <person name="Rogov P."/>
            <person name="Rutman M."/>
            <person name="Schupbach R."/>
            <person name="Seaman C."/>
            <person name="Settipalli S."/>
            <person name="Sharpe T."/>
            <person name="Sheridan J."/>
            <person name="Sherpa N."/>
            <person name="Shi J."/>
            <person name="Smirnov S."/>
            <person name="Smith C."/>
            <person name="Sougnez C."/>
            <person name="Spencer B."/>
            <person name="Stalker J."/>
            <person name="Stange-thomann N."/>
            <person name="Stavropoulos S."/>
            <person name="Stetson K."/>
            <person name="Stone C."/>
            <person name="Stone S."/>
            <person name="Stubbs M."/>
            <person name="Talamas J."/>
            <person name="Tchuinga P."/>
            <person name="Tenzing P."/>
            <person name="Tesfaye S."/>
            <person name="Theodore J."/>
            <person name="Thoulutsang Y."/>
            <person name="Topham K."/>
            <person name="Towey S."/>
            <person name="Tsamla T."/>
            <person name="Tsomo N."/>
            <person name="Vallee D."/>
            <person name="Vassiliev H."/>
            <person name="Venkataraman V."/>
            <person name="Vinson J."/>
            <person name="Vo A."/>
            <person name="Wade C."/>
            <person name="Wang S."/>
            <person name="Wangchuk T."/>
            <person name="Wangdi T."/>
            <person name="Whittaker C."/>
            <person name="Wilkinson J."/>
            <person name="Wu Y."/>
            <person name="Wyman D."/>
            <person name="Yadav S."/>
            <person name="Yang S."/>
            <person name="Yang X."/>
            <person name="Yeager S."/>
            <person name="Yee E."/>
            <person name="Young G."/>
            <person name="Zainoun J."/>
            <person name="Zembeck L."/>
            <person name="Zimmer A."/>
            <person name="Zody M."/>
            <person name="Lander E."/>
        </authorList>
    </citation>
    <scope>NUCLEOTIDE SEQUENCE [LARGE SCALE GENOMIC DNA]</scope>
</reference>
<evidence type="ECO:0000256" key="3">
    <source>
        <dbReference type="ARBA" id="ARBA00022670"/>
    </source>
</evidence>
<dbReference type="GO" id="GO:0006508">
    <property type="term" value="P:proteolysis"/>
    <property type="evidence" value="ECO:0007669"/>
    <property type="project" value="UniProtKB-KW"/>
</dbReference>
<evidence type="ECO:0000313" key="7">
    <source>
        <dbReference type="Proteomes" id="UP000007875"/>
    </source>
</evidence>
<dbReference type="GO" id="GO:0005737">
    <property type="term" value="C:cytoplasm"/>
    <property type="evidence" value="ECO:0007669"/>
    <property type="project" value="InterPro"/>
</dbReference>
<reference evidence="6" key="2">
    <citation type="submission" date="2025-08" db="UniProtKB">
        <authorList>
            <consortium name="Ensembl"/>
        </authorList>
    </citation>
    <scope>IDENTIFICATION</scope>
</reference>
<keyword evidence="3" id="KW-0645">Protease</keyword>
<proteinExistence type="inferred from homology"/>
<keyword evidence="7" id="KW-1185">Reference proteome</keyword>
<evidence type="ECO:0000259" key="5">
    <source>
        <dbReference type="PROSITE" id="PS00631"/>
    </source>
</evidence>
<dbReference type="Gene3D" id="3.40.630.10">
    <property type="entry name" value="Zn peptidases"/>
    <property type="match status" value="1"/>
</dbReference>
<reference evidence="6" key="3">
    <citation type="submission" date="2025-09" db="UniProtKB">
        <authorList>
            <consortium name="Ensembl"/>
        </authorList>
    </citation>
    <scope>IDENTIFICATION</scope>
</reference>